<gene>
    <name evidence="1" type="ORF">BBEV_2571</name>
</gene>
<sequence length="93" mass="10126">MQITNEAKMFITEQIESNEAKNIKIFLAGMGCCSPQIGLSLDEPSANDEIVEVNGIQVAIEQQVSSYVTDLTFDVRHDENGTGIVIHDPSPSC</sequence>
<protein>
    <recommendedName>
        <fullName evidence="3">Fe-S cluster assembly iron-binding protein IscA</fullName>
    </recommendedName>
</protein>
<dbReference type="RefSeq" id="WP_069365835.1">
    <property type="nucleotide sequence ID" value="NZ_CP012502.1"/>
</dbReference>
<name>A0A1D7QY32_9BACI</name>
<dbReference type="Proteomes" id="UP000094463">
    <property type="component" value="Chromosome"/>
</dbReference>
<reference evidence="1 2" key="1">
    <citation type="submission" date="2015-08" db="EMBL/GenBank/DDBJ databases">
        <title>The complete genome sequence of Bacillus beveridgei MLTeJB.</title>
        <authorList>
            <person name="Hanson T.E."/>
            <person name="Mesa C."/>
            <person name="Basesman S.M."/>
            <person name="Oremland R.S."/>
        </authorList>
    </citation>
    <scope>NUCLEOTIDE SEQUENCE [LARGE SCALE GENOMIC DNA]</scope>
    <source>
        <strain evidence="1 2">MLTeJB</strain>
    </source>
</reference>
<dbReference type="KEGG" id="bbev:BBEV_2571"/>
<keyword evidence="2" id="KW-1185">Reference proteome</keyword>
<dbReference type="AlphaFoldDB" id="A0A1D7QY32"/>
<accession>A0A1D7QY32</accession>
<dbReference type="SUPFAM" id="SSF89360">
    <property type="entry name" value="HesB-like domain"/>
    <property type="match status" value="1"/>
</dbReference>
<proteinExistence type="predicted"/>
<dbReference type="InterPro" id="IPR035903">
    <property type="entry name" value="HesB-like_dom_sf"/>
</dbReference>
<evidence type="ECO:0000313" key="2">
    <source>
        <dbReference type="Proteomes" id="UP000094463"/>
    </source>
</evidence>
<evidence type="ECO:0000313" key="1">
    <source>
        <dbReference type="EMBL" id="AOM83910.1"/>
    </source>
</evidence>
<dbReference type="STRING" id="632773.BBEV_2571"/>
<dbReference type="Gene3D" id="2.60.300.12">
    <property type="entry name" value="HesB-like domain"/>
    <property type="match status" value="1"/>
</dbReference>
<organism evidence="1 2">
    <name type="scientific">Salisediminibacterium beveridgei</name>
    <dbReference type="NCBI Taxonomy" id="632773"/>
    <lineage>
        <taxon>Bacteria</taxon>
        <taxon>Bacillati</taxon>
        <taxon>Bacillota</taxon>
        <taxon>Bacilli</taxon>
        <taxon>Bacillales</taxon>
        <taxon>Bacillaceae</taxon>
        <taxon>Salisediminibacterium</taxon>
    </lineage>
</organism>
<dbReference type="EMBL" id="CP012502">
    <property type="protein sequence ID" value="AOM83910.1"/>
    <property type="molecule type" value="Genomic_DNA"/>
</dbReference>
<evidence type="ECO:0008006" key="3">
    <source>
        <dbReference type="Google" id="ProtNLM"/>
    </source>
</evidence>